<evidence type="ECO:0000313" key="8">
    <source>
        <dbReference type="Proteomes" id="UP000076021"/>
    </source>
</evidence>
<evidence type="ECO:0000256" key="1">
    <source>
        <dbReference type="ARBA" id="ARBA00001947"/>
    </source>
</evidence>
<dbReference type="Pfam" id="PF01411">
    <property type="entry name" value="tRNA-synt_2c"/>
    <property type="match status" value="1"/>
</dbReference>
<dbReference type="GO" id="GO:0004813">
    <property type="term" value="F:alanine-tRNA ligase activity"/>
    <property type="evidence" value="ECO:0007669"/>
    <property type="project" value="InterPro"/>
</dbReference>
<evidence type="ECO:0000256" key="2">
    <source>
        <dbReference type="ARBA" id="ARBA00004496"/>
    </source>
</evidence>
<dbReference type="KEGG" id="rst:ATY39_15685"/>
<dbReference type="STRING" id="241244.ATY39_15685"/>
<evidence type="ECO:0000256" key="3">
    <source>
        <dbReference type="ARBA" id="ARBA00022723"/>
    </source>
</evidence>
<comment type="cofactor">
    <cofactor evidence="1">
        <name>Zn(2+)</name>
        <dbReference type="ChEBI" id="CHEBI:29105"/>
    </cofactor>
</comment>
<organism evidence="7 8">
    <name type="scientific">Rummeliibacillus stabekisii</name>
    <dbReference type="NCBI Taxonomy" id="241244"/>
    <lineage>
        <taxon>Bacteria</taxon>
        <taxon>Bacillati</taxon>
        <taxon>Bacillota</taxon>
        <taxon>Bacilli</taxon>
        <taxon>Bacillales</taxon>
        <taxon>Caryophanaceae</taxon>
        <taxon>Rummeliibacillus</taxon>
    </lineage>
</organism>
<dbReference type="SUPFAM" id="SSF50447">
    <property type="entry name" value="Translation proteins"/>
    <property type="match status" value="1"/>
</dbReference>
<dbReference type="Gene3D" id="3.10.310.40">
    <property type="match status" value="1"/>
</dbReference>
<name>A0A143HG64_9BACL</name>
<dbReference type="InterPro" id="IPR018163">
    <property type="entry name" value="Thr/Ala-tRNA-synth_IIc_edit"/>
</dbReference>
<evidence type="ECO:0000256" key="5">
    <source>
        <dbReference type="SAM" id="Coils"/>
    </source>
</evidence>
<evidence type="ECO:0000256" key="4">
    <source>
        <dbReference type="ARBA" id="ARBA00022833"/>
    </source>
</evidence>
<dbReference type="InterPro" id="IPR018164">
    <property type="entry name" value="Ala-tRNA-synth_IIc_N"/>
</dbReference>
<comment type="subcellular location">
    <subcellularLocation>
        <location evidence="2">Cytoplasm</location>
    </subcellularLocation>
</comment>
<dbReference type="GO" id="GO:0046872">
    <property type="term" value="F:metal ion binding"/>
    <property type="evidence" value="ECO:0007669"/>
    <property type="project" value="UniProtKB-KW"/>
</dbReference>
<dbReference type="InterPro" id="IPR012947">
    <property type="entry name" value="tRNA_SAD"/>
</dbReference>
<dbReference type="EMBL" id="CP014806">
    <property type="protein sequence ID" value="AMX00713.1"/>
    <property type="molecule type" value="Genomic_DNA"/>
</dbReference>
<dbReference type="GO" id="GO:0005737">
    <property type="term" value="C:cytoplasm"/>
    <property type="evidence" value="ECO:0007669"/>
    <property type="project" value="UniProtKB-SubCell"/>
</dbReference>
<proteinExistence type="predicted"/>
<dbReference type="GO" id="GO:0005524">
    <property type="term" value="F:ATP binding"/>
    <property type="evidence" value="ECO:0007669"/>
    <property type="project" value="InterPro"/>
</dbReference>
<dbReference type="Proteomes" id="UP000076021">
    <property type="component" value="Chromosome"/>
</dbReference>
<dbReference type="InterPro" id="IPR018165">
    <property type="entry name" value="Ala-tRNA-synth_IIc_core"/>
</dbReference>
<dbReference type="SMART" id="SM00863">
    <property type="entry name" value="tRNA_SAD"/>
    <property type="match status" value="1"/>
</dbReference>
<reference evidence="7 8" key="1">
    <citation type="journal article" date="2016" name="Genome Announc.">
        <title>Whole-Genome Sequence of Rummeliibacillus stabekisii Strain PP9 Isolated from Antarctic Soil.</title>
        <authorList>
            <person name="da Mota F.F."/>
            <person name="Vollu R.E."/>
            <person name="Jurelevicius D."/>
            <person name="Seldin L."/>
        </authorList>
    </citation>
    <scope>NUCLEOTIDE SEQUENCE [LARGE SCALE GENOMIC DNA]</scope>
    <source>
        <strain evidence="7 8">PP9</strain>
    </source>
</reference>
<gene>
    <name evidence="7" type="ORF">ATY39_15685</name>
</gene>
<dbReference type="PROSITE" id="PS50860">
    <property type="entry name" value="AA_TRNA_LIGASE_II_ALA"/>
    <property type="match status" value="1"/>
</dbReference>
<dbReference type="OrthoDB" id="9812949at2"/>
<evidence type="ECO:0000313" key="7">
    <source>
        <dbReference type="EMBL" id="AMX00713.1"/>
    </source>
</evidence>
<accession>A0A143HG64</accession>
<reference evidence="8" key="2">
    <citation type="submission" date="2016-03" db="EMBL/GenBank/DDBJ databases">
        <authorList>
            <person name="Ploux O."/>
        </authorList>
    </citation>
    <scope>NUCLEOTIDE SEQUENCE [LARGE SCALE GENOMIC DNA]</scope>
    <source>
        <strain evidence="8">PP9</strain>
    </source>
</reference>
<dbReference type="Gene3D" id="2.40.30.130">
    <property type="match status" value="1"/>
</dbReference>
<dbReference type="Gene3D" id="3.30.980.10">
    <property type="entry name" value="Threonyl-trna Synthetase, Chain A, domain 2"/>
    <property type="match status" value="1"/>
</dbReference>
<dbReference type="PANTHER" id="PTHR43462:SF1">
    <property type="entry name" value="ALANYL-TRNA EDITING PROTEIN AARSD1"/>
    <property type="match status" value="1"/>
</dbReference>
<dbReference type="InterPro" id="IPR051335">
    <property type="entry name" value="Alanyl-tRNA_Editing_Enzymes"/>
</dbReference>
<dbReference type="RefSeq" id="WP_066791369.1">
    <property type="nucleotide sequence ID" value="NZ_CP014806.1"/>
</dbReference>
<protein>
    <submittedName>
        <fullName evidence="7">Alanyl-tRNA editing protein</fullName>
    </submittedName>
</protein>
<sequence>MKELFYYQDVMMKEFEASILKQAIAEDGRKYIVLDNTAFYPTGGGQPHDTGYLNDVEVVDVEKEDGDIRHYVLSFLPEDTKTVHGKLDWERRFDHMQQHAGQHILTASFVELFNYQTVSFHLGQETVTIDLDTSELTEEELQAVEKRANDIILDNRPIETKWITEEELSKYPLRKAIQVTGEIRLVIIPKFDYNGCGGTHPTTTGGVQAIKILSTEKQKNKTRVHFVCGMRVVHELGWRKKELSEAAKLANAPEKETAGAVQKLLDTQKSLEKKCTQAEKQLLSYEAKELAMENPTVPIITKAFVNRSIQELQQLARAIVKLAPGNTILFVSKDREQVQFVAAKGKDTEQVSMKDVSNAVFSVIDGNGGGNDTFVQGGGKTGLSPNELLSKMVEALNK</sequence>
<dbReference type="GO" id="GO:0003676">
    <property type="term" value="F:nucleic acid binding"/>
    <property type="evidence" value="ECO:0007669"/>
    <property type="project" value="InterPro"/>
</dbReference>
<dbReference type="SUPFAM" id="SSF55186">
    <property type="entry name" value="ThrRS/AlaRS common domain"/>
    <property type="match status" value="1"/>
</dbReference>
<dbReference type="PANTHER" id="PTHR43462">
    <property type="entry name" value="ALANYL-TRNA EDITING PROTEIN"/>
    <property type="match status" value="1"/>
</dbReference>
<evidence type="ECO:0000259" key="6">
    <source>
        <dbReference type="PROSITE" id="PS50860"/>
    </source>
</evidence>
<keyword evidence="4" id="KW-0862">Zinc</keyword>
<keyword evidence="5" id="KW-0175">Coiled coil</keyword>
<keyword evidence="8" id="KW-1185">Reference proteome</keyword>
<feature type="domain" description="Alanyl-transfer RNA synthetases family profile" evidence="6">
    <location>
        <begin position="1"/>
        <end position="216"/>
    </location>
</feature>
<dbReference type="GO" id="GO:0002161">
    <property type="term" value="F:aminoacyl-tRNA deacylase activity"/>
    <property type="evidence" value="ECO:0007669"/>
    <property type="project" value="UniProtKB-ARBA"/>
</dbReference>
<dbReference type="GO" id="GO:0006419">
    <property type="term" value="P:alanyl-tRNA aminoacylation"/>
    <property type="evidence" value="ECO:0007669"/>
    <property type="project" value="InterPro"/>
</dbReference>
<keyword evidence="3" id="KW-0479">Metal-binding</keyword>
<dbReference type="AlphaFoldDB" id="A0A143HG64"/>
<feature type="coiled-coil region" evidence="5">
    <location>
        <begin position="261"/>
        <end position="288"/>
    </location>
</feature>
<dbReference type="InterPro" id="IPR009000">
    <property type="entry name" value="Transl_B-barrel_sf"/>
</dbReference>
<dbReference type="Pfam" id="PF07973">
    <property type="entry name" value="tRNA_SAD"/>
    <property type="match status" value="1"/>
</dbReference>